<dbReference type="EMBL" id="PRLF01000002">
    <property type="protein sequence ID" value="RAW66818.1"/>
    <property type="molecule type" value="Genomic_DNA"/>
</dbReference>
<dbReference type="AlphaFoldDB" id="A0A2A6ZZT9"/>
<protein>
    <submittedName>
        <fullName evidence="1">Type I-E CRISPR-associated protein Cse2/CasB</fullName>
    </submittedName>
</protein>
<reference evidence="1" key="2">
    <citation type="submission" date="2017-07" db="EMBL/GenBank/DDBJ databases">
        <authorList>
            <person name="Sun Z.S."/>
            <person name="Albrecht U."/>
            <person name="Echele G."/>
            <person name="Lee C.C."/>
        </authorList>
    </citation>
    <scope>NUCLEOTIDE SEQUENCE</scope>
    <source>
        <strain evidence="1">CNCM I 4546</strain>
    </source>
</reference>
<reference evidence="2 4" key="3">
    <citation type="submission" date="2018-02" db="EMBL/GenBank/DDBJ databases">
        <title>Complete genome sequencing of Faecalibacterium prausnitzii strains isolated from the human gut.</title>
        <authorList>
            <person name="Fitzgerald B.C."/>
            <person name="Shkoporov A.N."/>
            <person name="Ross P.R."/>
            <person name="Hill C."/>
        </authorList>
    </citation>
    <scope>NUCLEOTIDE SEQUENCE [LARGE SCALE GENOMIC DNA]</scope>
    <source>
        <strain evidence="2 4">APC924/119</strain>
    </source>
</reference>
<accession>A0A2A6ZZT9</accession>
<evidence type="ECO:0000313" key="1">
    <source>
        <dbReference type="EMBL" id="PDX72425.1"/>
    </source>
</evidence>
<dbReference type="Pfam" id="PF09485">
    <property type="entry name" value="CRISPR_Cse2"/>
    <property type="match status" value="1"/>
</dbReference>
<dbReference type="Proteomes" id="UP000219901">
    <property type="component" value="Unassembled WGS sequence"/>
</dbReference>
<comment type="caution">
    <text evidence="1">The sequence shown here is derived from an EMBL/GenBank/DDBJ whole genome shotgun (WGS) entry which is preliminary data.</text>
</comment>
<dbReference type="CDD" id="cd09731">
    <property type="entry name" value="Cse2_I-E"/>
    <property type="match status" value="1"/>
</dbReference>
<dbReference type="InterPro" id="IPR013382">
    <property type="entry name" value="CRISPR-assoc_prot_Cse2"/>
</dbReference>
<evidence type="ECO:0000313" key="2">
    <source>
        <dbReference type="EMBL" id="RAW66818.1"/>
    </source>
</evidence>
<dbReference type="EMBL" id="NMTV01000047">
    <property type="protein sequence ID" value="PDX72425.1"/>
    <property type="molecule type" value="Genomic_DNA"/>
</dbReference>
<sequence>MKTQDVKLYAAQQLHRLQALPDNQRRAELAKLRRGIGHAPGELPELWGCFLLGMPESFQGRSAPSAAEWAVYLALTLYAVHQQGNDRPMNCPGNTLGRAVRQLAERNSAGQDWTEASVLRRFNALATAEEITEISHHLRGMIRLLSAAKDGGIPLDYPQLAADLYELQCTDPRYAQIPANVRLRWGQDLYRDPKPAPEEKEKET</sequence>
<dbReference type="GeneID" id="75067118"/>
<dbReference type="Proteomes" id="UP000250550">
    <property type="component" value="Unassembled WGS sequence"/>
</dbReference>
<name>A0A2A6ZZT9_9FIRM</name>
<reference evidence="1 3" key="1">
    <citation type="journal article" date="2017" name="Front. Microbiol.">
        <title>New Insights into the Diversity of the Genus Faecalibacterium.</title>
        <authorList>
            <person name="Benevides L."/>
            <person name="Burman S."/>
            <person name="Martin R."/>
            <person name="Robert V."/>
            <person name="Thomas M."/>
            <person name="Miquel S."/>
            <person name="Chain F."/>
            <person name="Sokol H."/>
            <person name="Bermudez-Humaran L.G."/>
            <person name="Morrison M."/>
            <person name="Langella P."/>
            <person name="Azevedo V.A."/>
            <person name="Chatel J.M."/>
            <person name="Soares S."/>
        </authorList>
    </citation>
    <scope>NUCLEOTIDE SEQUENCE [LARGE SCALE GENOMIC DNA]</scope>
    <source>
        <strain evidence="1 3">CNCM I 4546</strain>
    </source>
</reference>
<dbReference type="Gene3D" id="1.10.520.40">
    <property type="entry name" value="CRISPR-associated protein Cse2"/>
    <property type="match status" value="1"/>
</dbReference>
<gene>
    <name evidence="1" type="primary">casB</name>
    <name evidence="2" type="ORF">C4N21_03065</name>
    <name evidence="1" type="ORF">CGS55_07915</name>
</gene>
<evidence type="ECO:0000313" key="4">
    <source>
        <dbReference type="Proteomes" id="UP000250550"/>
    </source>
</evidence>
<organism evidence="1 3">
    <name type="scientific">Faecalibacterium prausnitzii</name>
    <dbReference type="NCBI Taxonomy" id="853"/>
    <lineage>
        <taxon>Bacteria</taxon>
        <taxon>Bacillati</taxon>
        <taxon>Bacillota</taxon>
        <taxon>Clostridia</taxon>
        <taxon>Eubacteriales</taxon>
        <taxon>Oscillospiraceae</taxon>
        <taxon>Faecalibacterium</taxon>
    </lineage>
</organism>
<evidence type="ECO:0000313" key="3">
    <source>
        <dbReference type="Proteomes" id="UP000219901"/>
    </source>
</evidence>
<dbReference type="InterPro" id="IPR038287">
    <property type="entry name" value="Cse2_sf"/>
</dbReference>
<dbReference type="RefSeq" id="WP_005920818.1">
    <property type="nucleotide sequence ID" value="NZ_CABKNH010000022.1"/>
</dbReference>
<proteinExistence type="predicted"/>
<dbReference type="NCBIfam" id="TIGR02548">
    <property type="entry name" value="casB_cse2"/>
    <property type="match status" value="1"/>
</dbReference>